<organism evidence="1 2">
    <name type="scientific">Dryococelus australis</name>
    <dbReference type="NCBI Taxonomy" id="614101"/>
    <lineage>
        <taxon>Eukaryota</taxon>
        <taxon>Metazoa</taxon>
        <taxon>Ecdysozoa</taxon>
        <taxon>Arthropoda</taxon>
        <taxon>Hexapoda</taxon>
        <taxon>Insecta</taxon>
        <taxon>Pterygota</taxon>
        <taxon>Neoptera</taxon>
        <taxon>Polyneoptera</taxon>
        <taxon>Phasmatodea</taxon>
        <taxon>Verophasmatodea</taxon>
        <taxon>Anareolatae</taxon>
        <taxon>Phasmatidae</taxon>
        <taxon>Eurycanthinae</taxon>
        <taxon>Dryococelus</taxon>
    </lineage>
</organism>
<comment type="caution">
    <text evidence="1">The sequence shown here is derived from an EMBL/GenBank/DDBJ whole genome shotgun (WGS) entry which is preliminary data.</text>
</comment>
<dbReference type="Proteomes" id="UP001159363">
    <property type="component" value="Chromosome 3"/>
</dbReference>
<evidence type="ECO:0000313" key="1">
    <source>
        <dbReference type="EMBL" id="KAJ8890434.1"/>
    </source>
</evidence>
<name>A0ABQ9I1C5_9NEOP</name>
<dbReference type="EMBL" id="JARBHB010000003">
    <property type="protein sequence ID" value="KAJ8890434.1"/>
    <property type="molecule type" value="Genomic_DNA"/>
</dbReference>
<proteinExistence type="predicted"/>
<keyword evidence="2" id="KW-1185">Reference proteome</keyword>
<protein>
    <submittedName>
        <fullName evidence="1">Uncharacterized protein</fullName>
    </submittedName>
</protein>
<sequence>MCVLKPDPFKNYEVANMMPHHAVLKEAIFDVFITTSTGVSLNDLLSTGTKLERDIGDIILNFPTMPVSTTDICKMYHQIQIHPDDLDGIVTGVNSVEEAFQLKVELVSPLEQGGFELRKWSCNNTTGEVLRSFDRNTSPAIKVLGVTCVP</sequence>
<gene>
    <name evidence="1" type="ORF">PR048_009943</name>
</gene>
<reference evidence="1 2" key="1">
    <citation type="submission" date="2023-02" db="EMBL/GenBank/DDBJ databases">
        <title>LHISI_Scaffold_Assembly.</title>
        <authorList>
            <person name="Stuart O.P."/>
            <person name="Cleave R."/>
            <person name="Magrath M.J.L."/>
            <person name="Mikheyev A.S."/>
        </authorList>
    </citation>
    <scope>NUCLEOTIDE SEQUENCE [LARGE SCALE GENOMIC DNA]</scope>
    <source>
        <strain evidence="1">Daus_M_001</strain>
        <tissue evidence="1">Leg muscle</tissue>
    </source>
</reference>
<accession>A0ABQ9I1C5</accession>
<evidence type="ECO:0000313" key="2">
    <source>
        <dbReference type="Proteomes" id="UP001159363"/>
    </source>
</evidence>